<organism evidence="2 3">
    <name type="scientific">Bradyrhizobium sacchari</name>
    <dbReference type="NCBI Taxonomy" id="1399419"/>
    <lineage>
        <taxon>Bacteria</taxon>
        <taxon>Pseudomonadati</taxon>
        <taxon>Pseudomonadota</taxon>
        <taxon>Alphaproteobacteria</taxon>
        <taxon>Hyphomicrobiales</taxon>
        <taxon>Nitrobacteraceae</taxon>
        <taxon>Bradyrhizobium</taxon>
    </lineage>
</organism>
<keyword evidence="1" id="KW-1133">Transmembrane helix</keyword>
<sequence>MIGAVIALFTDKVPVWLVFALGGATWLVTLGLYAKLVQRTFGFTPKTLPLFVFIAGSSFFLKNFMHTLGHFDIYGCALAIVLLLMPAGSLPFVALAALFAIVRRNRSAVLAVHDPIGKPVPTFPDRTR</sequence>
<keyword evidence="1" id="KW-0472">Membrane</keyword>
<feature type="transmembrane region" description="Helical" evidence="1">
    <location>
        <begin position="77"/>
        <end position="102"/>
    </location>
</feature>
<keyword evidence="3" id="KW-1185">Reference proteome</keyword>
<proteinExistence type="predicted"/>
<protein>
    <submittedName>
        <fullName evidence="2">Uncharacterized protein</fullName>
    </submittedName>
</protein>
<evidence type="ECO:0000313" key="3">
    <source>
        <dbReference type="Proteomes" id="UP000315914"/>
    </source>
</evidence>
<dbReference type="EMBL" id="VITW01000002">
    <property type="protein sequence ID" value="TWB81678.1"/>
    <property type="molecule type" value="Genomic_DNA"/>
</dbReference>
<dbReference type="Proteomes" id="UP000315914">
    <property type="component" value="Unassembled WGS sequence"/>
</dbReference>
<accession>A0A560J3F3</accession>
<evidence type="ECO:0000256" key="1">
    <source>
        <dbReference type="SAM" id="Phobius"/>
    </source>
</evidence>
<comment type="caution">
    <text evidence="2">The sequence shown here is derived from an EMBL/GenBank/DDBJ whole genome shotgun (WGS) entry which is preliminary data.</text>
</comment>
<dbReference type="AlphaFoldDB" id="A0A560J3F3"/>
<feature type="transmembrane region" description="Helical" evidence="1">
    <location>
        <begin position="48"/>
        <end position="65"/>
    </location>
</feature>
<evidence type="ECO:0000313" key="2">
    <source>
        <dbReference type="EMBL" id="TWB81678.1"/>
    </source>
</evidence>
<feature type="transmembrane region" description="Helical" evidence="1">
    <location>
        <begin position="15"/>
        <end position="36"/>
    </location>
</feature>
<gene>
    <name evidence="2" type="ORF">FBZ95_102902</name>
</gene>
<reference evidence="2 3" key="1">
    <citation type="submission" date="2019-06" db="EMBL/GenBank/DDBJ databases">
        <title>Genomic Encyclopedia of Type Strains, Phase IV (KMG-V): Genome sequencing to study the core and pangenomes of soil and plant-associated prokaryotes.</title>
        <authorList>
            <person name="Whitman W."/>
        </authorList>
    </citation>
    <scope>NUCLEOTIDE SEQUENCE [LARGE SCALE GENOMIC DNA]</scope>
    <source>
        <strain evidence="2 3">BR 10556</strain>
    </source>
</reference>
<name>A0A560J3F3_9BRAD</name>
<keyword evidence="1" id="KW-0812">Transmembrane</keyword>